<comment type="caution">
    <text evidence="4">The sequence shown here is derived from an EMBL/GenBank/DDBJ whole genome shotgun (WGS) entry which is preliminary data.</text>
</comment>
<accession>A0AAE0WI01</accession>
<dbReference type="SUPFAM" id="SSF51695">
    <property type="entry name" value="PLC-like phosphodiesterases"/>
    <property type="match status" value="1"/>
</dbReference>
<evidence type="ECO:0000256" key="2">
    <source>
        <dbReference type="SAM" id="Phobius"/>
    </source>
</evidence>
<feature type="compositionally biased region" description="Basic and acidic residues" evidence="1">
    <location>
        <begin position="7"/>
        <end position="27"/>
    </location>
</feature>
<keyword evidence="5" id="KW-1185">Reference proteome</keyword>
<gene>
    <name evidence="4" type="ORF">LTR78_007713</name>
</gene>
<evidence type="ECO:0000313" key="4">
    <source>
        <dbReference type="EMBL" id="KAK3672406.1"/>
    </source>
</evidence>
<dbReference type="AlphaFoldDB" id="A0AAE0WI01"/>
<dbReference type="PROSITE" id="PS50007">
    <property type="entry name" value="PIPLC_X_DOMAIN"/>
    <property type="match status" value="1"/>
</dbReference>
<dbReference type="GO" id="GO:0008081">
    <property type="term" value="F:phosphoric diester hydrolase activity"/>
    <property type="evidence" value="ECO:0007669"/>
    <property type="project" value="InterPro"/>
</dbReference>
<dbReference type="GO" id="GO:0006629">
    <property type="term" value="P:lipid metabolic process"/>
    <property type="evidence" value="ECO:0007669"/>
    <property type="project" value="InterPro"/>
</dbReference>
<dbReference type="Gene3D" id="3.20.20.190">
    <property type="entry name" value="Phosphatidylinositol (PI) phosphodiesterase"/>
    <property type="match status" value="1"/>
</dbReference>
<reference evidence="4" key="1">
    <citation type="submission" date="2023-07" db="EMBL/GenBank/DDBJ databases">
        <title>Black Yeasts Isolated from many extreme environments.</title>
        <authorList>
            <person name="Coleine C."/>
            <person name="Stajich J.E."/>
            <person name="Selbmann L."/>
        </authorList>
    </citation>
    <scope>NUCLEOTIDE SEQUENCE</scope>
    <source>
        <strain evidence="4">CCFEE 5485</strain>
    </source>
</reference>
<dbReference type="SMART" id="SM00148">
    <property type="entry name" value="PLCXc"/>
    <property type="match status" value="1"/>
</dbReference>
<evidence type="ECO:0000256" key="1">
    <source>
        <dbReference type="SAM" id="MobiDB-lite"/>
    </source>
</evidence>
<feature type="region of interest" description="Disordered" evidence="1">
    <location>
        <begin position="1"/>
        <end position="44"/>
    </location>
</feature>
<dbReference type="InterPro" id="IPR000909">
    <property type="entry name" value="PLipase_C_PInositol-sp_X_dom"/>
</dbReference>
<proteinExistence type="predicted"/>
<keyword evidence="2" id="KW-0812">Transmembrane</keyword>
<name>A0AAE0WI01_9PEZI</name>
<dbReference type="EMBL" id="JAUTXT010000033">
    <property type="protein sequence ID" value="KAK3672406.1"/>
    <property type="molecule type" value="Genomic_DNA"/>
</dbReference>
<keyword evidence="2" id="KW-0472">Membrane</keyword>
<dbReference type="PANTHER" id="PTHR13593:SF113">
    <property type="entry name" value="SI:DKEY-266F7.9"/>
    <property type="match status" value="1"/>
</dbReference>
<dbReference type="PANTHER" id="PTHR13593">
    <property type="match status" value="1"/>
</dbReference>
<feature type="domain" description="Phosphatidylinositol-specific phospholipase C X" evidence="3">
    <location>
        <begin position="56"/>
        <end position="197"/>
    </location>
</feature>
<dbReference type="InterPro" id="IPR017946">
    <property type="entry name" value="PLC-like_Pdiesterase_TIM-brl"/>
</dbReference>
<dbReference type="InterPro" id="IPR051057">
    <property type="entry name" value="PI-PLC_domain"/>
</dbReference>
<dbReference type="Proteomes" id="UP001274830">
    <property type="component" value="Unassembled WGS sequence"/>
</dbReference>
<protein>
    <recommendedName>
        <fullName evidence="3">Phosphatidylinositol-specific phospholipase C X domain-containing protein</fullName>
    </recommendedName>
</protein>
<organism evidence="4 5">
    <name type="scientific">Recurvomyces mirabilis</name>
    <dbReference type="NCBI Taxonomy" id="574656"/>
    <lineage>
        <taxon>Eukaryota</taxon>
        <taxon>Fungi</taxon>
        <taxon>Dikarya</taxon>
        <taxon>Ascomycota</taxon>
        <taxon>Pezizomycotina</taxon>
        <taxon>Dothideomycetes</taxon>
        <taxon>Dothideomycetidae</taxon>
        <taxon>Mycosphaerellales</taxon>
        <taxon>Teratosphaeriaceae</taxon>
        <taxon>Recurvomyces</taxon>
    </lineage>
</organism>
<sequence>MLPQARWARDRHVKDEEHAPLLSRAEKGYGSTRKTRSGQDRHDDQRPLREIWMSKLDDDNNISALTIPGTHDSAAFTNSWPFIQTQNKTIMEQLNAGIRYFDLRCGLRDDGLEMVHGSILLGLTLSMVLDAMYLWLLSHGSEALVVQIKQDRKPERSTIHFANAIWRSLSQAPARWRTANTTPTLGELRGKIQLLRRFTGPTLRAYGIDVTQWQDNPSRPFTINTQHEVKITIQDHYSFGDPEPLPSLVTAKGGDVAELLNHAAADPDPGHWYMNFTSAYEFNFWYQLPPREVAIGGWWSFRWESGMNPRLCTFLNTQKCRRRFGIVAMDFPDVGPASSEDLITSLIMTNFGPDPGEARRFWKKLALDATLMLVLATIVTVAMLCFMDGRGR</sequence>
<evidence type="ECO:0000259" key="3">
    <source>
        <dbReference type="SMART" id="SM00148"/>
    </source>
</evidence>
<keyword evidence="2" id="KW-1133">Transmembrane helix</keyword>
<evidence type="ECO:0000313" key="5">
    <source>
        <dbReference type="Proteomes" id="UP001274830"/>
    </source>
</evidence>
<feature type="transmembrane region" description="Helical" evidence="2">
    <location>
        <begin position="365"/>
        <end position="386"/>
    </location>
</feature>
<dbReference type="Pfam" id="PF00388">
    <property type="entry name" value="PI-PLC-X"/>
    <property type="match status" value="1"/>
</dbReference>
<dbReference type="CDD" id="cd08586">
    <property type="entry name" value="PI-PLCc_BcPLC_like"/>
    <property type="match status" value="1"/>
</dbReference>